<comment type="similarity">
    <text evidence="1">Belongs to the peptidase C56 family.</text>
</comment>
<dbReference type="Gene3D" id="3.40.50.880">
    <property type="match status" value="1"/>
</dbReference>
<evidence type="ECO:0000313" key="4">
    <source>
        <dbReference type="Proteomes" id="UP001596267"/>
    </source>
</evidence>
<reference evidence="4" key="1">
    <citation type="journal article" date="2019" name="Int. J. Syst. Evol. Microbiol.">
        <title>The Global Catalogue of Microorganisms (GCM) 10K type strain sequencing project: providing services to taxonomists for standard genome sequencing and annotation.</title>
        <authorList>
            <consortium name="The Broad Institute Genomics Platform"/>
            <consortium name="The Broad Institute Genome Sequencing Center for Infectious Disease"/>
            <person name="Wu L."/>
            <person name="Ma J."/>
        </authorList>
    </citation>
    <scope>NUCLEOTIDE SEQUENCE [LARGE SCALE GENOMIC DNA]</scope>
    <source>
        <strain evidence="4">CCUG 42001</strain>
    </source>
</reference>
<keyword evidence="3" id="KW-0315">Glutamine amidotransferase</keyword>
<dbReference type="PANTHER" id="PTHR42733:SF2">
    <property type="entry name" value="DJ-1_THIJ_PFPI FAMILY PROTEIN"/>
    <property type="match status" value="1"/>
</dbReference>
<organism evidence="3 4">
    <name type="scientific">Sporolactobacillus kofuensis</name>
    <dbReference type="NCBI Taxonomy" id="269672"/>
    <lineage>
        <taxon>Bacteria</taxon>
        <taxon>Bacillati</taxon>
        <taxon>Bacillota</taxon>
        <taxon>Bacilli</taxon>
        <taxon>Bacillales</taxon>
        <taxon>Sporolactobacillaceae</taxon>
        <taxon>Sporolactobacillus</taxon>
    </lineage>
</organism>
<dbReference type="PROSITE" id="PS51276">
    <property type="entry name" value="PEPTIDASE_C56_PFPI"/>
    <property type="match status" value="1"/>
</dbReference>
<sequence>MSKNIAVLVTNNVEDVELAAPKKAIEEMGHKVTLIEYNKGNIITGERGTKFTIDAGIDEVKPTDFDGLLLPGGFSPDQLRVDDRFVEFVKYFLMYDLPLFAICHGPQFFIQTGLTKGRTLTAYKSIQPDLYYAGAVLENKPLVIDNNLVTSRTPDDMDDFIKGIDKILN</sequence>
<keyword evidence="4" id="KW-1185">Reference proteome</keyword>
<proteinExistence type="inferred from homology"/>
<accession>A0ABW1WHA0</accession>
<dbReference type="InterPro" id="IPR029062">
    <property type="entry name" value="Class_I_gatase-like"/>
</dbReference>
<dbReference type="InterPro" id="IPR006286">
    <property type="entry name" value="C56_PfpI-like"/>
</dbReference>
<dbReference type="InterPro" id="IPR002818">
    <property type="entry name" value="DJ-1/PfpI"/>
</dbReference>
<dbReference type="SUPFAM" id="SSF52317">
    <property type="entry name" value="Class I glutamine amidotransferase-like"/>
    <property type="match status" value="1"/>
</dbReference>
<dbReference type="NCBIfam" id="TIGR01382">
    <property type="entry name" value="PfpI"/>
    <property type="match status" value="1"/>
</dbReference>
<dbReference type="Pfam" id="PF01965">
    <property type="entry name" value="DJ-1_PfpI"/>
    <property type="match status" value="1"/>
</dbReference>
<feature type="domain" description="DJ-1/PfpI" evidence="2">
    <location>
        <begin position="3"/>
        <end position="162"/>
    </location>
</feature>
<evidence type="ECO:0000256" key="1">
    <source>
        <dbReference type="ARBA" id="ARBA00008542"/>
    </source>
</evidence>
<name>A0ABW1WHA0_9BACL</name>
<dbReference type="Proteomes" id="UP001596267">
    <property type="component" value="Unassembled WGS sequence"/>
</dbReference>
<dbReference type="PANTHER" id="PTHR42733">
    <property type="entry name" value="DJ-1 PROTEIN"/>
    <property type="match status" value="1"/>
</dbReference>
<gene>
    <name evidence="3" type="ORF">ACFP7A_10315</name>
</gene>
<protein>
    <submittedName>
        <fullName evidence="3">Type 1 glutamine amidotransferase domain-containing protein</fullName>
    </submittedName>
</protein>
<comment type="caution">
    <text evidence="3">The sequence shown here is derived from an EMBL/GenBank/DDBJ whole genome shotgun (WGS) entry which is preliminary data.</text>
</comment>
<evidence type="ECO:0000313" key="3">
    <source>
        <dbReference type="EMBL" id="MFC6386997.1"/>
    </source>
</evidence>
<dbReference type="EMBL" id="JBHSTQ010000009">
    <property type="protein sequence ID" value="MFC6386997.1"/>
    <property type="molecule type" value="Genomic_DNA"/>
</dbReference>
<dbReference type="CDD" id="cd03134">
    <property type="entry name" value="GATase1_PfpI_like"/>
    <property type="match status" value="1"/>
</dbReference>
<dbReference type="RefSeq" id="WP_253076572.1">
    <property type="nucleotide sequence ID" value="NZ_JAMXWN010000009.1"/>
</dbReference>
<evidence type="ECO:0000259" key="2">
    <source>
        <dbReference type="Pfam" id="PF01965"/>
    </source>
</evidence>